<dbReference type="Gene3D" id="2.40.50.1070">
    <property type="match status" value="1"/>
</dbReference>
<feature type="compositionally biased region" description="Low complexity" evidence="6">
    <location>
        <begin position="381"/>
        <end position="393"/>
    </location>
</feature>
<dbReference type="PROSITE" id="PS51687">
    <property type="entry name" value="SAM_MT_RNA_M5U"/>
    <property type="match status" value="1"/>
</dbReference>
<protein>
    <submittedName>
        <fullName evidence="8">23S rRNA (Uracil(747)-C(5))-methyltransferase RlmC</fullName>
    </submittedName>
</protein>
<proteinExistence type="inferred from homology"/>
<dbReference type="PANTHER" id="PTHR11061">
    <property type="entry name" value="RNA M5U METHYLTRANSFERASE"/>
    <property type="match status" value="1"/>
</dbReference>
<feature type="region of interest" description="Disordered" evidence="6">
    <location>
        <begin position="374"/>
        <end position="393"/>
    </location>
</feature>
<dbReference type="PROSITE" id="PS01231">
    <property type="entry name" value="TRMA_2"/>
    <property type="match status" value="1"/>
</dbReference>
<keyword evidence="9" id="KW-1185">Reference proteome</keyword>
<dbReference type="SUPFAM" id="SSF53335">
    <property type="entry name" value="S-adenosyl-L-methionine-dependent methyltransferases"/>
    <property type="match status" value="1"/>
</dbReference>
<evidence type="ECO:0000256" key="2">
    <source>
        <dbReference type="ARBA" id="ARBA00022679"/>
    </source>
</evidence>
<evidence type="ECO:0000313" key="8">
    <source>
        <dbReference type="EMBL" id="GAA4405332.1"/>
    </source>
</evidence>
<dbReference type="Proteomes" id="UP001500945">
    <property type="component" value="Unassembled WGS sequence"/>
</dbReference>
<evidence type="ECO:0000256" key="3">
    <source>
        <dbReference type="ARBA" id="ARBA00022691"/>
    </source>
</evidence>
<feature type="active site" evidence="5">
    <location>
        <position position="333"/>
    </location>
</feature>
<name>A0ABP8KED9_9MICO</name>
<dbReference type="InterPro" id="IPR030391">
    <property type="entry name" value="MeTrfase_TrmA_CS"/>
</dbReference>
<feature type="binding site" evidence="4">
    <location>
        <position position="262"/>
    </location>
    <ligand>
        <name>S-adenosyl-L-methionine</name>
        <dbReference type="ChEBI" id="CHEBI:59789"/>
    </ligand>
</feature>
<dbReference type="InterPro" id="IPR007848">
    <property type="entry name" value="Small_mtfrase_dom"/>
</dbReference>
<evidence type="ECO:0000256" key="6">
    <source>
        <dbReference type="SAM" id="MobiDB-lite"/>
    </source>
</evidence>
<evidence type="ECO:0000256" key="4">
    <source>
        <dbReference type="PROSITE-ProRule" id="PRU01024"/>
    </source>
</evidence>
<feature type="binding site" evidence="4">
    <location>
        <position position="241"/>
    </location>
    <ligand>
        <name>S-adenosyl-L-methionine</name>
        <dbReference type="ChEBI" id="CHEBI:59789"/>
    </ligand>
</feature>
<keyword evidence="3 4" id="KW-0949">S-adenosyl-L-methionine</keyword>
<dbReference type="Pfam" id="PF05175">
    <property type="entry name" value="MTS"/>
    <property type="match status" value="1"/>
</dbReference>
<accession>A0ABP8KED9</accession>
<sequence>MECDYFDAGRCRSCTLLGTPYEVQLADKQDRVAGRLAPVAAQLAWLEPARSPASHYRNKAKLVVGGRPGNPTLGILDERGRGVDLRRCGLYEPGLAATFDPLHRFVADLGLEPYDVPARRGELKYLLITHSPDGEHLVRFVLRSERHLGDLRAALPRLLTGLPSVRVVTANLHPEHKAVLEGDTEVALTPRTHLPMRVGDATLLLGPGAFFQTNTTVAAALYRQARDWVADAAPQVVWDLYCGVGGFAVHAAAPGRRVVGVETSAEAVAAARAARSNAPDAGPVTFVVGDATTTVLSPPPDLVIVNPPRRGLGPDLAAWLDVSPAGHVVYSSCNVDSLARDLAAMPSLEPVTGRVFDMFPQTPHTEVMVLLRRGGGGGRAGPAAAPARLRSRP</sequence>
<dbReference type="InterPro" id="IPR010280">
    <property type="entry name" value="U5_MeTrfase_fam"/>
</dbReference>
<evidence type="ECO:0000256" key="5">
    <source>
        <dbReference type="PROSITE-ProRule" id="PRU10015"/>
    </source>
</evidence>
<dbReference type="Gene3D" id="3.40.50.150">
    <property type="entry name" value="Vaccinia Virus protein VP39"/>
    <property type="match status" value="1"/>
</dbReference>
<gene>
    <name evidence="8" type="primary">rlmC</name>
    <name evidence="8" type="ORF">GCM10023168_18930</name>
</gene>
<evidence type="ECO:0000313" key="9">
    <source>
        <dbReference type="Proteomes" id="UP001500945"/>
    </source>
</evidence>
<keyword evidence="2 4" id="KW-0808">Transferase</keyword>
<dbReference type="PROSITE" id="PS01230">
    <property type="entry name" value="TRMA_1"/>
    <property type="match status" value="1"/>
</dbReference>
<evidence type="ECO:0000256" key="1">
    <source>
        <dbReference type="ARBA" id="ARBA00022603"/>
    </source>
</evidence>
<comment type="caution">
    <text evidence="8">The sequence shown here is derived from an EMBL/GenBank/DDBJ whole genome shotgun (WGS) entry which is preliminary data.</text>
</comment>
<dbReference type="EMBL" id="BAABGM010000012">
    <property type="protein sequence ID" value="GAA4405332.1"/>
    <property type="molecule type" value="Genomic_DNA"/>
</dbReference>
<feature type="binding site" evidence="4">
    <location>
        <position position="212"/>
    </location>
    <ligand>
        <name>S-adenosyl-L-methionine</name>
        <dbReference type="ChEBI" id="CHEBI:59789"/>
    </ligand>
</feature>
<dbReference type="CDD" id="cd02440">
    <property type="entry name" value="AdoMet_MTases"/>
    <property type="match status" value="1"/>
</dbReference>
<dbReference type="RefSeq" id="WP_345205035.1">
    <property type="nucleotide sequence ID" value="NZ_BAABGM010000012.1"/>
</dbReference>
<dbReference type="InterPro" id="IPR029063">
    <property type="entry name" value="SAM-dependent_MTases_sf"/>
</dbReference>
<comment type="similarity">
    <text evidence="4">Belongs to the class I-like SAM-binding methyltransferase superfamily. RNA M5U methyltransferase family.</text>
</comment>
<feature type="active site" description="Nucleophile" evidence="4">
    <location>
        <position position="333"/>
    </location>
</feature>
<dbReference type="PANTHER" id="PTHR11061:SF30">
    <property type="entry name" value="TRNA (URACIL(54)-C(5))-METHYLTRANSFERASE"/>
    <property type="match status" value="1"/>
</dbReference>
<reference evidence="9" key="1">
    <citation type="journal article" date="2019" name="Int. J. Syst. Evol. Microbiol.">
        <title>The Global Catalogue of Microorganisms (GCM) 10K type strain sequencing project: providing services to taxonomists for standard genome sequencing and annotation.</title>
        <authorList>
            <consortium name="The Broad Institute Genomics Platform"/>
            <consortium name="The Broad Institute Genome Sequencing Center for Infectious Disease"/>
            <person name="Wu L."/>
            <person name="Ma J."/>
        </authorList>
    </citation>
    <scope>NUCLEOTIDE SEQUENCE [LARGE SCALE GENOMIC DNA]</scope>
    <source>
        <strain evidence="9">JCM 17809</strain>
    </source>
</reference>
<dbReference type="InterPro" id="IPR030390">
    <property type="entry name" value="MeTrfase_TrmA_AS"/>
</dbReference>
<keyword evidence="1 4" id="KW-0489">Methyltransferase</keyword>
<feature type="binding site" evidence="4">
    <location>
        <position position="306"/>
    </location>
    <ligand>
        <name>S-adenosyl-L-methionine</name>
        <dbReference type="ChEBI" id="CHEBI:59789"/>
    </ligand>
</feature>
<feature type="domain" description="Methyltransferase small" evidence="7">
    <location>
        <begin position="233"/>
        <end position="309"/>
    </location>
</feature>
<evidence type="ECO:0000259" key="7">
    <source>
        <dbReference type="Pfam" id="PF05175"/>
    </source>
</evidence>
<organism evidence="8 9">
    <name type="scientific">Fodinibacter luteus</name>
    <dbReference type="NCBI Taxonomy" id="552064"/>
    <lineage>
        <taxon>Bacteria</taxon>
        <taxon>Bacillati</taxon>
        <taxon>Actinomycetota</taxon>
        <taxon>Actinomycetes</taxon>
        <taxon>Micrococcales</taxon>
        <taxon>Intrasporangiaceae</taxon>
        <taxon>Fodinibacter (ex Wang et al. 2009)</taxon>
    </lineage>
</organism>